<keyword evidence="2" id="KW-1185">Reference proteome</keyword>
<protein>
    <submittedName>
        <fullName evidence="1">Uncharacterized protein</fullName>
    </submittedName>
</protein>
<proteinExistence type="predicted"/>
<geneLocation type="plasmid" evidence="2">
    <name>phar01</name>
</geneLocation>
<gene>
    <name evidence="1" type="ORF">HPS36_15725</name>
</gene>
<dbReference type="KEGG" id="hsai:HPS36_15725"/>
<keyword evidence="1" id="KW-0614">Plasmid</keyword>
<evidence type="ECO:0000313" key="2">
    <source>
        <dbReference type="Proteomes" id="UP000505020"/>
    </source>
</evidence>
<dbReference type="GeneID" id="55596481"/>
<accession>A0A7D4BFE5</accession>
<dbReference type="EMBL" id="CP053942">
    <property type="protein sequence ID" value="QKG94331.1"/>
    <property type="molecule type" value="Genomic_DNA"/>
</dbReference>
<name>A0A7D4BFE5_9EURY</name>
<sequence length="45" mass="4893">MVGDHRFLRISIQVRGDVVAVGIDSSWVPGLNEIVVSTTARVEGR</sequence>
<dbReference type="Proteomes" id="UP000505020">
    <property type="component" value="Plasmid pHAR01"/>
</dbReference>
<reference evidence="1 2" key="1">
    <citation type="submission" date="2020-05" db="EMBL/GenBank/DDBJ databases">
        <title>Halorubrum RHB-C sp.nov., an extremely halophilic archaeon isolated from solar salt farm.</title>
        <authorList>
            <person name="Ho H."/>
            <person name="Danganan R.E."/>
            <person name="Dedeles G.R."/>
            <person name="Kim S.-G."/>
        </authorList>
    </citation>
    <scope>NUCLEOTIDE SEQUENCE [LARGE SCALE GENOMIC DNA]</scope>
    <source>
        <strain evidence="1 2">RHB-C</strain>
        <plasmid evidence="2">phar01</plasmid>
    </source>
</reference>
<evidence type="ECO:0000313" key="1">
    <source>
        <dbReference type="EMBL" id="QKG94331.1"/>
    </source>
</evidence>
<dbReference type="RefSeq" id="WP_173230915.1">
    <property type="nucleotide sequence ID" value="NZ_CP053942.1"/>
</dbReference>
<organism evidence="1 2">
    <name type="scientific">Halorubrum salinarum</name>
    <dbReference type="NCBI Taxonomy" id="2739057"/>
    <lineage>
        <taxon>Archaea</taxon>
        <taxon>Methanobacteriati</taxon>
        <taxon>Methanobacteriota</taxon>
        <taxon>Stenosarchaea group</taxon>
        <taxon>Halobacteria</taxon>
        <taxon>Halobacteriales</taxon>
        <taxon>Haloferacaceae</taxon>
        <taxon>Halorubrum</taxon>
    </lineage>
</organism>
<dbReference type="AlphaFoldDB" id="A0A7D4BFE5"/>